<dbReference type="EMBL" id="DTHB01000011">
    <property type="protein sequence ID" value="HGB13724.1"/>
    <property type="molecule type" value="Genomic_DNA"/>
</dbReference>
<reference evidence="5" key="1">
    <citation type="journal article" date="2020" name="mSystems">
        <title>Genome- and Community-Level Interaction Insights into Carbon Utilization and Element Cycling Functions of Hydrothermarchaeota in Hydrothermal Sediment.</title>
        <authorList>
            <person name="Zhou Z."/>
            <person name="Liu Y."/>
            <person name="Xu W."/>
            <person name="Pan J."/>
            <person name="Luo Z.H."/>
            <person name="Li M."/>
        </authorList>
    </citation>
    <scope>NUCLEOTIDE SEQUENCE [LARGE SCALE GENOMIC DNA]</scope>
    <source>
        <strain evidence="5">SpSt-776</strain>
    </source>
</reference>
<dbReference type="InterPro" id="IPR023155">
    <property type="entry name" value="Cyt_c-552/4"/>
</dbReference>
<feature type="compositionally biased region" description="Low complexity" evidence="2">
    <location>
        <begin position="1"/>
        <end position="16"/>
    </location>
</feature>
<keyword evidence="1" id="KW-0732">Signal</keyword>
<dbReference type="Gene3D" id="1.10.1130.10">
    <property type="entry name" value="Flavocytochrome C3, Chain A"/>
    <property type="match status" value="1"/>
</dbReference>
<gene>
    <name evidence="5" type="ORF">ENV62_00575</name>
</gene>
<sequence length="673" mass="75306">MNAPQGPGAEGAAPPGVGSTSKPQPPTGVCPPFKLRDEQGNVIDPVHGINDKVPYSPKQTCGACHNYQLITEGFHFAQGKGEALPPEYAARYNWVLFPGNYGGNWCSPAPLYRQLAPKKNSSARMIDMTSFDFVTATCGDCHPGGGPLEYDRDGFRYDVRMRDPAAGLTPGGENHLDGDYFKARWSETGVIEADCLLCHLPGYDYKKRNEQLADLNFKWAATVGAGFGHVKGRVAAGERPEVTYNLDRFDADGNIKLHLAPEPRNETCLHCHAKPGWKKRGAAFSPRTDVHLKAGLRCVDCHAAGSKAVDPRIRGKEVHQIGKGDDPSGWVRNDLDNTMRQCADCHVTGYLNAPVAKHEGLPPVHLEKLSCQACHIPWRPVKSAQVQVSDVFNTGPLITPPPKRIWTFYDPFMKYWNHYGELARFTTRDQPTDPYRPVLTWYKGKIYPVNRVHSAWPGLVEEGKPGLNQPFMKDIFLMWQKHRQDPAQYPELAKIKDDNGDGVPEVNRPEEIDAFIQSVKAYLTETGFDLAGKTVVWVMDDRAYISGTEWRPLPKHDFEASPYASVYKYSHDVAPARAALGAKGCADCHSKEAPWFTARIVIYPFGEDGKPVTMKQADHLRYQTVPSEAEPWIYWTRIFFIWLTVVVMLGLIGHMLLEAWRYYRKNSKGEKSG</sequence>
<feature type="transmembrane region" description="Helical" evidence="3">
    <location>
        <begin position="632"/>
        <end position="657"/>
    </location>
</feature>
<dbReference type="SUPFAM" id="SSF48695">
    <property type="entry name" value="Multiheme cytochromes"/>
    <property type="match status" value="1"/>
</dbReference>
<dbReference type="Pfam" id="PF13435">
    <property type="entry name" value="Cytochrome_C554"/>
    <property type="match status" value="1"/>
</dbReference>
<evidence type="ECO:0000256" key="2">
    <source>
        <dbReference type="SAM" id="MobiDB-lite"/>
    </source>
</evidence>
<keyword evidence="3" id="KW-0812">Transmembrane</keyword>
<protein>
    <recommendedName>
        <fullName evidence="4">Cytochrome c-552/4 domain-containing protein</fullName>
    </recommendedName>
</protein>
<dbReference type="InterPro" id="IPR051829">
    <property type="entry name" value="Multiheme_Cytochr_ET"/>
</dbReference>
<proteinExistence type="predicted"/>
<comment type="caution">
    <text evidence="5">The sequence shown here is derived from an EMBL/GenBank/DDBJ whole genome shotgun (WGS) entry which is preliminary data.</text>
</comment>
<organism evidence="5">
    <name type="scientific">Desulfobacca acetoxidans</name>
    <dbReference type="NCBI Taxonomy" id="60893"/>
    <lineage>
        <taxon>Bacteria</taxon>
        <taxon>Pseudomonadati</taxon>
        <taxon>Thermodesulfobacteriota</taxon>
        <taxon>Desulfobaccia</taxon>
        <taxon>Desulfobaccales</taxon>
        <taxon>Desulfobaccaceae</taxon>
        <taxon>Desulfobacca</taxon>
    </lineage>
</organism>
<dbReference type="PANTHER" id="PTHR35038:SF8">
    <property type="entry name" value="C-TYPE POLYHEME CYTOCHROME OMCC"/>
    <property type="match status" value="1"/>
</dbReference>
<keyword evidence="3" id="KW-0472">Membrane</keyword>
<keyword evidence="3" id="KW-1133">Transmembrane helix</keyword>
<dbReference type="PANTHER" id="PTHR35038">
    <property type="entry name" value="DISSIMILATORY SULFITE REDUCTASE SIRA"/>
    <property type="match status" value="1"/>
</dbReference>
<evidence type="ECO:0000256" key="3">
    <source>
        <dbReference type="SAM" id="Phobius"/>
    </source>
</evidence>
<feature type="domain" description="Cytochrome c-552/4" evidence="4">
    <location>
        <begin position="338"/>
        <end position="375"/>
    </location>
</feature>
<dbReference type="AlphaFoldDB" id="A0A7C3SHN0"/>
<evidence type="ECO:0000256" key="1">
    <source>
        <dbReference type="ARBA" id="ARBA00022729"/>
    </source>
</evidence>
<feature type="region of interest" description="Disordered" evidence="2">
    <location>
        <begin position="1"/>
        <end position="36"/>
    </location>
</feature>
<dbReference type="InterPro" id="IPR036280">
    <property type="entry name" value="Multihaem_cyt_sf"/>
</dbReference>
<accession>A0A7C3SHN0</accession>
<evidence type="ECO:0000259" key="4">
    <source>
        <dbReference type="Pfam" id="PF13435"/>
    </source>
</evidence>
<name>A0A7C3SHN0_9BACT</name>
<evidence type="ECO:0000313" key="5">
    <source>
        <dbReference type="EMBL" id="HGB13724.1"/>
    </source>
</evidence>